<dbReference type="InterPro" id="IPR039537">
    <property type="entry name" value="Retrotran_Ty1/copia-like"/>
</dbReference>
<feature type="domain" description="Retroviral polymerase SH3-like" evidence="9">
    <location>
        <begin position="821"/>
        <end position="882"/>
    </location>
</feature>
<protein>
    <submittedName>
        <fullName evidence="10">Retrovirus-related Pol polyprotein from transposon TNT 1-94</fullName>
    </submittedName>
</protein>
<feature type="coiled-coil region" evidence="4">
    <location>
        <begin position="221"/>
        <end position="248"/>
    </location>
</feature>
<reference evidence="10" key="1">
    <citation type="journal article" date="2019" name="Sci. Rep.">
        <title>Draft genome of Tanacetum cinerariifolium, the natural source of mosquito coil.</title>
        <authorList>
            <person name="Yamashiro T."/>
            <person name="Shiraishi A."/>
            <person name="Satake H."/>
            <person name="Nakayama K."/>
        </authorList>
    </citation>
    <scope>NUCLEOTIDE SEQUENCE</scope>
</reference>
<organism evidence="10">
    <name type="scientific">Tanacetum cinerariifolium</name>
    <name type="common">Dalmatian daisy</name>
    <name type="synonym">Chrysanthemum cinerariifolium</name>
    <dbReference type="NCBI Taxonomy" id="118510"/>
    <lineage>
        <taxon>Eukaryota</taxon>
        <taxon>Viridiplantae</taxon>
        <taxon>Streptophyta</taxon>
        <taxon>Embryophyta</taxon>
        <taxon>Tracheophyta</taxon>
        <taxon>Spermatophyta</taxon>
        <taxon>Magnoliopsida</taxon>
        <taxon>eudicotyledons</taxon>
        <taxon>Gunneridae</taxon>
        <taxon>Pentapetalae</taxon>
        <taxon>asterids</taxon>
        <taxon>campanulids</taxon>
        <taxon>Asterales</taxon>
        <taxon>Asteraceae</taxon>
        <taxon>Asteroideae</taxon>
        <taxon>Anthemideae</taxon>
        <taxon>Anthemidinae</taxon>
        <taxon>Tanacetum</taxon>
    </lineage>
</organism>
<evidence type="ECO:0000259" key="7">
    <source>
        <dbReference type="Pfam" id="PF13976"/>
    </source>
</evidence>
<dbReference type="Pfam" id="PF22936">
    <property type="entry name" value="Pol_BBD"/>
    <property type="match status" value="1"/>
</dbReference>
<evidence type="ECO:0000259" key="6">
    <source>
        <dbReference type="Pfam" id="PF07727"/>
    </source>
</evidence>
<keyword evidence="3" id="KW-0378">Hydrolase</keyword>
<dbReference type="InterPro" id="IPR025724">
    <property type="entry name" value="GAG-pre-integrase_dom"/>
</dbReference>
<feature type="domain" description="GAG-pre-integrase" evidence="7">
    <location>
        <begin position="1334"/>
        <end position="1406"/>
    </location>
</feature>
<feature type="region of interest" description="Disordered" evidence="5">
    <location>
        <begin position="654"/>
        <end position="684"/>
    </location>
</feature>
<dbReference type="InterPro" id="IPR054722">
    <property type="entry name" value="PolX-like_BBD"/>
</dbReference>
<dbReference type="SUPFAM" id="SSF53098">
    <property type="entry name" value="Ribonuclease H-like"/>
    <property type="match status" value="1"/>
</dbReference>
<feature type="compositionally biased region" description="Polar residues" evidence="5">
    <location>
        <begin position="900"/>
        <end position="920"/>
    </location>
</feature>
<dbReference type="Pfam" id="PF07727">
    <property type="entry name" value="RVT_2"/>
    <property type="match status" value="1"/>
</dbReference>
<feature type="region of interest" description="Disordered" evidence="5">
    <location>
        <begin position="944"/>
        <end position="992"/>
    </location>
</feature>
<dbReference type="Pfam" id="PF25597">
    <property type="entry name" value="SH3_retrovirus"/>
    <property type="match status" value="1"/>
</dbReference>
<proteinExistence type="predicted"/>
<dbReference type="GO" id="GO:0003676">
    <property type="term" value="F:nucleic acid binding"/>
    <property type="evidence" value="ECO:0007669"/>
    <property type="project" value="InterPro"/>
</dbReference>
<dbReference type="InterPro" id="IPR013103">
    <property type="entry name" value="RVT_2"/>
</dbReference>
<keyword evidence="4" id="KW-0175">Coiled coil</keyword>
<gene>
    <name evidence="10" type="ORF">Tci_022767</name>
</gene>
<accession>A0A6L2KPA7</accession>
<dbReference type="InterPro" id="IPR036397">
    <property type="entry name" value="RNaseH_sf"/>
</dbReference>
<evidence type="ECO:0000256" key="3">
    <source>
        <dbReference type="ARBA" id="ARBA00022801"/>
    </source>
</evidence>
<dbReference type="EMBL" id="BKCJ010002767">
    <property type="protein sequence ID" value="GEU50789.1"/>
    <property type="molecule type" value="Genomic_DNA"/>
</dbReference>
<dbReference type="PANTHER" id="PTHR42648:SF18">
    <property type="entry name" value="RETROTRANSPOSON, UNCLASSIFIED-LIKE PROTEIN"/>
    <property type="match status" value="1"/>
</dbReference>
<comment type="caution">
    <text evidence="10">The sequence shown here is derived from an EMBL/GenBank/DDBJ whole genome shotgun (WGS) entry which is preliminary data.</text>
</comment>
<dbReference type="Pfam" id="PF13976">
    <property type="entry name" value="gag_pre-integrs"/>
    <property type="match status" value="1"/>
</dbReference>
<dbReference type="GO" id="GO:0046872">
    <property type="term" value="F:metal ion binding"/>
    <property type="evidence" value="ECO:0007669"/>
    <property type="project" value="UniProtKB-KW"/>
</dbReference>
<dbReference type="GO" id="GO:0008233">
    <property type="term" value="F:peptidase activity"/>
    <property type="evidence" value="ECO:0007669"/>
    <property type="project" value="UniProtKB-KW"/>
</dbReference>
<dbReference type="InterPro" id="IPR057670">
    <property type="entry name" value="SH3_retrovirus"/>
</dbReference>
<feature type="compositionally biased region" description="Polar residues" evidence="5">
    <location>
        <begin position="944"/>
        <end position="976"/>
    </location>
</feature>
<keyword evidence="2" id="KW-0479">Metal-binding</keyword>
<dbReference type="Gene3D" id="3.30.420.10">
    <property type="entry name" value="Ribonuclease H-like superfamily/Ribonuclease H"/>
    <property type="match status" value="1"/>
</dbReference>
<name>A0A6L2KPA7_TANCI</name>
<evidence type="ECO:0000313" key="10">
    <source>
        <dbReference type="EMBL" id="GEU50789.1"/>
    </source>
</evidence>
<dbReference type="GO" id="GO:0006508">
    <property type="term" value="P:proteolysis"/>
    <property type="evidence" value="ECO:0007669"/>
    <property type="project" value="UniProtKB-KW"/>
</dbReference>
<feature type="domain" description="Retrovirus-related Pol polyprotein from transposon TNT 1-94-like beta-barrel" evidence="8">
    <location>
        <begin position="1264"/>
        <end position="1310"/>
    </location>
</feature>
<evidence type="ECO:0000256" key="4">
    <source>
        <dbReference type="SAM" id="Coils"/>
    </source>
</evidence>
<dbReference type="PANTHER" id="PTHR42648">
    <property type="entry name" value="TRANSPOSASE, PUTATIVE-RELATED"/>
    <property type="match status" value="1"/>
</dbReference>
<evidence type="ECO:0000256" key="1">
    <source>
        <dbReference type="ARBA" id="ARBA00022670"/>
    </source>
</evidence>
<feature type="domain" description="Reverse transcriptase Ty1/copia-type" evidence="6">
    <location>
        <begin position="1071"/>
        <end position="1164"/>
    </location>
</feature>
<feature type="compositionally biased region" description="Basic and acidic residues" evidence="5">
    <location>
        <begin position="979"/>
        <end position="991"/>
    </location>
</feature>
<sequence length="1668" mass="190508">MLFDHEPLLIDYMLRRQHKVDDQYHDMPFIYYMEGHKLYFGHREFSLFTDFRFRTVSFDLHSFGELKFQNTVFPNKIGFSITNLDIIGVSEDEEIFGKLSDDDAIRLYVLLALEVLSHKRSDRQAKLKFTGEFLSMTSDLCNSLNSMFADLIEPANPDEDIAQVMLLNVNIKLLFRITYLDLLYFCIIGLSSRRGIEIVFEGEEKKRCEHQKLIVDENKIRLDEEKRLRLEEENMLQLEQQKKNKQKEFMNSNHCKNLLSKLAPTERIQLCSSSEKIQPKLLGCSSCLFSFFCHGIHPVDVMLWRCYLLLSPFPVVLERANIFQKNGIDPSNYTITFRLADNVPKQGAYLVIVIYEAVYGGGCFDVSGSFKGFDYIEEPMGCDDGSLIVKIKDEFKNEVILDDVVSSPATFLMLLKRKVQAIAATDDSLAIPEHTIVEAPMNMYPANKAYFEAETDAIHLILTGIGDEIYSTVDACQTTQEMWEAVERLQQDTDEEIDEQELEAHYSYMAKIQALILSHWNRYKMILDIMCLPMIYNILSNQNLLNDQNDIESDDERVALANLIANLKLDVDENKKIQKQLKKANTTLTRELKECKTILAETSKTLGESNSTEFKKYKAFNDRTIDYEKLKLDLDHFACVTKMLNGVNARTKKPNVVPISPRKPKAHVNKSVATPHKKKVASKSTTQKPKSYYRMLYEKTGKAWKWWIEQQCPSRYKWVPKTKLQWIVQLILFIVDSGCTKHMTGNLKLLCNFVEKCMGTVVLAMISLHEFLVMEIWFKEISRSTGFIMSKASITISSQLVNFVMRIWRKPSIKHLYIFGCICYLTRDGENLDKMKEKRDPCIMVGYSTQSKGYRVYNKRTRLIIKSIDIRFDEIKEMPETSVANDTSGLVPQRQKASDYDNSNPVPYLQNVSSSTDEHVPSQQELDLLFGPLYVEFFTAGTSSVNKSSSHTNNSNQQDTQPTTNIQPTSTPSTPTYVHAEENNDNKAEEEHLQDDEFTNPFCTPVQEVAESSSHNIGNSNVYTFNQPQVFEYRWTKDHPLEQVRGNPSKPVQTRRQLATDLEMCMFALTVWELVDKPFGKTIIRLKWLWKNKKDKDQTVIRNKARLVAKGYAQEEGIDFEESFAQVARLEAVWIFVAYAAHKSFPIYQMDVKTAFLNGPLKEEGSSFGLTAFSDVDHAGCIDTRKSTSRGIQFLGDKLLSWMSKKQDFTAMPSVEAKYVAIEYQLADMFTKALPEDRFKYLVRRIGMRCLTPAELEVVQIVLWYLDSGCSKHMTEDRSQLVNFVQKFLGMVKFGNDHVVKIMGYGDYQIGNLFTNILANLAGVNLLTGSQGNNLYTLSLQDMMASSPICLLSKVSKTKPWLWHHRLSHLNFGAINYLARQGLVRGLPKLKFEKDHLYSACAMGKSTKKTHKPKSEDTNQEKLYLLHMDFCGPMRVESVNGKKYILVIVDDYSRFTWSNVSEQTMELSLLIKLCVIIMKRLASLMKHQLHALYSRMSSGPALNDMTPGTISLGLVRTTSSSTSYVPPLRNDWDLLFQPMFDELLNPPPSVVNQALEVIALIAELIPQVDADSTGSPSSTTVDQDAPSPIIPQDVGDDNLDMEVAHMGNDSLLGVHIPEATYEQSSSTASPQSIMQPNHPMTHHNSKWTKDHPLNNIIGQLSRPISTRL</sequence>
<evidence type="ECO:0000256" key="5">
    <source>
        <dbReference type="SAM" id="MobiDB-lite"/>
    </source>
</evidence>
<dbReference type="CDD" id="cd09272">
    <property type="entry name" value="RNase_HI_RT_Ty1"/>
    <property type="match status" value="1"/>
</dbReference>
<evidence type="ECO:0000259" key="8">
    <source>
        <dbReference type="Pfam" id="PF22936"/>
    </source>
</evidence>
<keyword evidence="1" id="KW-0645">Protease</keyword>
<evidence type="ECO:0000256" key="2">
    <source>
        <dbReference type="ARBA" id="ARBA00022723"/>
    </source>
</evidence>
<dbReference type="InterPro" id="IPR012337">
    <property type="entry name" value="RNaseH-like_sf"/>
</dbReference>
<feature type="region of interest" description="Disordered" evidence="5">
    <location>
        <begin position="881"/>
        <end position="920"/>
    </location>
</feature>
<evidence type="ECO:0000259" key="9">
    <source>
        <dbReference type="Pfam" id="PF25597"/>
    </source>
</evidence>